<dbReference type="InterPro" id="IPR016024">
    <property type="entry name" value="ARM-type_fold"/>
</dbReference>
<feature type="compositionally biased region" description="Low complexity" evidence="3">
    <location>
        <begin position="1019"/>
        <end position="1029"/>
    </location>
</feature>
<gene>
    <name evidence="6" type="primary">LOC105359031</name>
</gene>
<reference evidence="6" key="1">
    <citation type="submission" date="2025-08" db="UniProtKB">
        <authorList>
            <consortium name="RefSeq"/>
        </authorList>
    </citation>
    <scope>IDENTIFICATION</scope>
</reference>
<feature type="compositionally biased region" description="Polar residues" evidence="3">
    <location>
        <begin position="1162"/>
        <end position="1178"/>
    </location>
</feature>
<dbReference type="InterPro" id="IPR021133">
    <property type="entry name" value="HEAT_type_2"/>
</dbReference>
<dbReference type="AlphaFoldDB" id="A0AAJ6VKV1"/>
<dbReference type="InterPro" id="IPR055231">
    <property type="entry name" value="2AA_helical"/>
</dbReference>
<evidence type="ECO:0000256" key="2">
    <source>
        <dbReference type="PROSITE-ProRule" id="PRU00103"/>
    </source>
</evidence>
<dbReference type="GO" id="GO:0019888">
    <property type="term" value="F:protein phosphatase regulator activity"/>
    <property type="evidence" value="ECO:0007669"/>
    <property type="project" value="TreeGrafter"/>
</dbReference>
<feature type="compositionally biased region" description="Basic and acidic residues" evidence="3">
    <location>
        <begin position="1061"/>
        <end position="1072"/>
    </location>
</feature>
<dbReference type="PANTHER" id="PTHR21467">
    <property type="entry name" value="PROTEIN PHOSPHATASE 4 REGULATORY SUBUNIT 4 PPP4R4"/>
    <property type="match status" value="1"/>
</dbReference>
<dbReference type="InterPro" id="IPR011989">
    <property type="entry name" value="ARM-like"/>
</dbReference>
<feature type="compositionally biased region" description="Polar residues" evidence="3">
    <location>
        <begin position="744"/>
        <end position="753"/>
    </location>
</feature>
<dbReference type="GO" id="GO:0005829">
    <property type="term" value="C:cytosol"/>
    <property type="evidence" value="ECO:0007669"/>
    <property type="project" value="TreeGrafter"/>
</dbReference>
<dbReference type="Proteomes" id="UP000695007">
    <property type="component" value="Unplaced"/>
</dbReference>
<dbReference type="KEGG" id="csol:105359031"/>
<dbReference type="PROSITE" id="PS50077">
    <property type="entry name" value="HEAT_REPEAT"/>
    <property type="match status" value="2"/>
</dbReference>
<evidence type="ECO:0000313" key="6">
    <source>
        <dbReference type="RefSeq" id="XP_011493807.1"/>
    </source>
</evidence>
<dbReference type="GeneID" id="105359031"/>
<feature type="region of interest" description="Disordered" evidence="3">
    <location>
        <begin position="705"/>
        <end position="774"/>
    </location>
</feature>
<feature type="repeat" description="HEAT" evidence="2">
    <location>
        <begin position="352"/>
        <end position="386"/>
    </location>
</feature>
<evidence type="ECO:0000256" key="1">
    <source>
        <dbReference type="ARBA" id="ARBA00022737"/>
    </source>
</evidence>
<dbReference type="SUPFAM" id="SSF48371">
    <property type="entry name" value="ARM repeat"/>
    <property type="match status" value="1"/>
</dbReference>
<feature type="compositionally biased region" description="Basic residues" evidence="3">
    <location>
        <begin position="1084"/>
        <end position="1100"/>
    </location>
</feature>
<feature type="compositionally biased region" description="Low complexity" evidence="3">
    <location>
        <begin position="707"/>
        <end position="724"/>
    </location>
</feature>
<evidence type="ECO:0000256" key="3">
    <source>
        <dbReference type="SAM" id="MobiDB-lite"/>
    </source>
</evidence>
<protein>
    <submittedName>
        <fullName evidence="6">Serine/threonine-protein phosphatase 4 regulatory subunit 4-like</fullName>
    </submittedName>
</protein>
<dbReference type="RefSeq" id="XP_011493807.1">
    <property type="nucleotide sequence ID" value="XM_011495505.1"/>
</dbReference>
<feature type="domain" description="Phosphatase 2A Regulatory Subunit A helical" evidence="4">
    <location>
        <begin position="200"/>
        <end position="418"/>
    </location>
</feature>
<sequence length="1220" mass="138101">MWQPEAEPPFQSPFIEIGDDVQKLSVIESLPQLLAEDAHACITRVVPKIQQSLSTASPEFHMAAAVIYKQVLEQRLVSHLTFTEVFLQSILSSLDSREPAISHAWLETVVDVIELLPVDVIRREILPIAIKEGRILEIVNSRLTCCRLIGKIATRFDSVSVQKEILPMVQSLCQDINKDVRACMCLQLRHVGQNMGSNIMKLLPFLIELANDEESNVRQAAVQTIGHLLPQLQPDTIKDVMIPLMKTACENAVKKEDDVVGVIAQEIGKLAQHSETHLTPAEKTWFLKYFIQLARMGTAVISADKTKQDFSFNIDNNIQTSDKTIEYRQNCAFNIPAMFLFALSVPDGIHTLIPTFQNLANDSHYTVRRTIACSLHEIVKVLGSKSGLIKMELLNLLKDSHEEVLESLIPHISEILDRLLQNHLIGVDNTESLTIDLGRALVKCEVKISATYNWRLSVLMLNQFETLPKYFPNDFIYTYLVPIVKSRILRSRPLPIRMAAGRSLLVFLRYNINFQQRIEIRNQLCNDIAHSPNCYVRMLFIRIMIEGLTIFSSMYFKEHFCSTLLSLMDDPVANVRLKIVALVPIIKSCLRLPADKKLLSSLETNIRNLVSNEKDRDVSAALTDVTDQMESIEVRIDSQPSPTKLSRYDSDDMKKYEEEKKIDGMLNSKSSTNTNTVMKKRLIVKKFAASQVFHIYFQISASDYRPTSTMSRSPVKSSSSKGGSHANKEFSKSSSAKPPLVRQNALSSQQSNQRMHEQSKSSTSTDNLTSNWSRFTSNNSQLKPSWDRMASFSHNTNLTSTNPCYQSSNEYSTQRVQCSCYELADRIFRRQALSSDLIQQSSFSNLSDCPYLNGSNNFKATNPLHPKHDYKFSNLSKPPLITNIRDDKHDIWQDLMLTRSSFDSKYSMPNLGQFQSHYNPYWTFSSMPKIPVTLVDDEFMVDAGIRIPTQLTSSQSASKIPNLQDIIYRNKKVSNTDRIRRCGSTYEKSKPTNFGLPKRYSVDYENSGKTLLMPPPPASSSSASSMSSSTRDSKYCQSGVEDRQGQAGAGLQGRARFGFETNERKLLEDKSKRGGPSIVDKDRGKLHHTKSVAEKSKRHSTSYNSKLPDTKDVRPKFKRYSMEVADYSPTAERNTDGRVLRRLSILDVNHNQGLSKIPVRNIHSSGSRTAPGTRTSSPIRVDSELYDKPGYCSAPAFSQDRRLRRYRSSDEEVEKLCQKF</sequence>
<dbReference type="PANTHER" id="PTHR21467:SF0">
    <property type="entry name" value="SERINE_THREONINE-PROTEIN PHOSPHATASE 4 REGULATORY SUBUNIT 4"/>
    <property type="match status" value="1"/>
</dbReference>
<organism evidence="5 6">
    <name type="scientific">Ceratosolen solmsi marchali</name>
    <dbReference type="NCBI Taxonomy" id="326594"/>
    <lineage>
        <taxon>Eukaryota</taxon>
        <taxon>Metazoa</taxon>
        <taxon>Ecdysozoa</taxon>
        <taxon>Arthropoda</taxon>
        <taxon>Hexapoda</taxon>
        <taxon>Insecta</taxon>
        <taxon>Pterygota</taxon>
        <taxon>Neoptera</taxon>
        <taxon>Endopterygota</taxon>
        <taxon>Hymenoptera</taxon>
        <taxon>Apocrita</taxon>
        <taxon>Proctotrupomorpha</taxon>
        <taxon>Chalcidoidea</taxon>
        <taxon>Agaonidae</taxon>
        <taxon>Agaoninae</taxon>
        <taxon>Ceratosolen</taxon>
    </lineage>
</organism>
<dbReference type="Gene3D" id="1.25.10.10">
    <property type="entry name" value="Leucine-rich Repeat Variant"/>
    <property type="match status" value="1"/>
</dbReference>
<dbReference type="GO" id="GO:0008287">
    <property type="term" value="C:protein serine/threonine phosphatase complex"/>
    <property type="evidence" value="ECO:0007669"/>
    <property type="project" value="TreeGrafter"/>
</dbReference>
<proteinExistence type="predicted"/>
<feature type="region of interest" description="Disordered" evidence="3">
    <location>
        <begin position="1006"/>
        <end position="1112"/>
    </location>
</feature>
<feature type="region of interest" description="Disordered" evidence="3">
    <location>
        <begin position="1161"/>
        <end position="1182"/>
    </location>
</feature>
<name>A0AAJ6VKV1_9HYME</name>
<evidence type="ECO:0000313" key="5">
    <source>
        <dbReference type="Proteomes" id="UP000695007"/>
    </source>
</evidence>
<evidence type="ECO:0000259" key="4">
    <source>
        <dbReference type="Pfam" id="PF22956"/>
    </source>
</evidence>
<keyword evidence="1" id="KW-0677">Repeat</keyword>
<feature type="compositionally biased region" description="Polar residues" evidence="3">
    <location>
        <begin position="760"/>
        <end position="774"/>
    </location>
</feature>
<accession>A0AAJ6VKV1</accession>
<dbReference type="Pfam" id="PF22956">
    <property type="entry name" value="VPS15-like_hel"/>
    <property type="match status" value="1"/>
</dbReference>
<dbReference type="InterPro" id="IPR039918">
    <property type="entry name" value="PPP4R4"/>
</dbReference>
<keyword evidence="5" id="KW-1185">Reference proteome</keyword>
<feature type="repeat" description="HEAT" evidence="2">
    <location>
        <begin position="202"/>
        <end position="239"/>
    </location>
</feature>